<name>A0A7Z2VEU7_9BACL</name>
<accession>A0A7Z2VEU7</accession>
<dbReference type="AlphaFoldDB" id="A0A7Z2VEU7"/>
<reference evidence="2 3" key="1">
    <citation type="submission" date="2020-04" db="EMBL/GenBank/DDBJ databases">
        <title>Genome sequencing of novel species.</title>
        <authorList>
            <person name="Heo J."/>
            <person name="Kim S.-J."/>
            <person name="Kim J.-S."/>
            <person name="Hong S.-B."/>
            <person name="Kwon S.-W."/>
        </authorList>
    </citation>
    <scope>NUCLEOTIDE SEQUENCE [LARGE SCALE GENOMIC DNA]</scope>
    <source>
        <strain evidence="2 3">MFER-1</strain>
    </source>
</reference>
<evidence type="ECO:0000313" key="2">
    <source>
        <dbReference type="EMBL" id="QJD81827.1"/>
    </source>
</evidence>
<dbReference type="KEGG" id="cheb:HH215_00630"/>
<protein>
    <submittedName>
        <fullName evidence="2">Uncharacterized protein</fullName>
    </submittedName>
</protein>
<dbReference type="EMBL" id="CP051680">
    <property type="protein sequence ID" value="QJD81827.1"/>
    <property type="molecule type" value="Genomic_DNA"/>
</dbReference>
<gene>
    <name evidence="2" type="ORF">HH215_00630</name>
</gene>
<sequence>MRQSRKEANLEWMMREGLVPERREAMTMSSQIREEFGNELGSGNSPAGAAHGRRHPPGGRG</sequence>
<evidence type="ECO:0000313" key="3">
    <source>
        <dbReference type="Proteomes" id="UP000502248"/>
    </source>
</evidence>
<dbReference type="RefSeq" id="WP_169278133.1">
    <property type="nucleotide sequence ID" value="NZ_CP051680.1"/>
</dbReference>
<evidence type="ECO:0000256" key="1">
    <source>
        <dbReference type="SAM" id="MobiDB-lite"/>
    </source>
</evidence>
<organism evidence="2 3">
    <name type="scientific">Cohnella herbarum</name>
    <dbReference type="NCBI Taxonomy" id="2728023"/>
    <lineage>
        <taxon>Bacteria</taxon>
        <taxon>Bacillati</taxon>
        <taxon>Bacillota</taxon>
        <taxon>Bacilli</taxon>
        <taxon>Bacillales</taxon>
        <taxon>Paenibacillaceae</taxon>
        <taxon>Cohnella</taxon>
    </lineage>
</organism>
<keyword evidence="3" id="KW-1185">Reference proteome</keyword>
<feature type="compositionally biased region" description="Basic residues" evidence="1">
    <location>
        <begin position="51"/>
        <end position="61"/>
    </location>
</feature>
<proteinExistence type="predicted"/>
<dbReference type="Proteomes" id="UP000502248">
    <property type="component" value="Chromosome"/>
</dbReference>
<feature type="region of interest" description="Disordered" evidence="1">
    <location>
        <begin position="34"/>
        <end position="61"/>
    </location>
</feature>